<dbReference type="InterPro" id="IPR027417">
    <property type="entry name" value="P-loop_NTPase"/>
</dbReference>
<reference evidence="13" key="1">
    <citation type="submission" date="2010-03" db="EMBL/GenBank/DDBJ databases">
        <title>The genome sequence of Synergistetes sp. SGP1.</title>
        <authorList>
            <consortium name="metaHIT consortium -- http://www.metahit.eu/"/>
            <person name="Pajon A."/>
            <person name="Turner K."/>
            <person name="Parkhill J."/>
            <person name="Wade W."/>
            <person name="Vartoukian S."/>
        </authorList>
    </citation>
    <scope>NUCLEOTIDE SEQUENCE [LARGE SCALE GENOMIC DNA]</scope>
    <source>
        <strain evidence="13">SGP1</strain>
    </source>
</reference>
<dbReference type="InterPro" id="IPR004604">
    <property type="entry name" value="DNA_recomb/repair_RecN"/>
</dbReference>
<evidence type="ECO:0000256" key="5">
    <source>
        <dbReference type="ARBA" id="ARBA00022763"/>
    </source>
</evidence>
<evidence type="ECO:0000256" key="9">
    <source>
        <dbReference type="PIRNR" id="PIRNR003128"/>
    </source>
</evidence>
<feature type="coiled-coil region" evidence="10">
    <location>
        <begin position="266"/>
        <end position="293"/>
    </location>
</feature>
<sequence length="549" mass="60548">MLERLTLWNIGGIRRADLAFGRGLTVITGESGAGKSSVVRAIELVGGKRGEVQLLRAGEDEGGAEACFGTDARFPELSDALQPEEGTLLARRTLLRGGRARSSLQGLQIPLATYSVAAARLLRIQSQFAQMELLDDARQLAMLDSCTSREARDTARELCRVFDEARARSQELRAMSRRREEIERRYANAQEVLALVRKVAPEPGLEAGLEASLTELARRIVRRERAQDALNRLFGGLSEPGLLDGVKNAVETFQELLPDEARQRVQQRLREGLHAIEDAVDEARDELSGQEEDAGERDRLEARLGALRRLKRLSSSADEEGLLTYCREASLNLEWLEKSYPKLEELTGESLKLRKRANALAMELRRSRQEAAAALSQRVNALLKDLAMEGTSFELHLRELGKLRRDGADEAEFALRDGTRVGRVDKIASGGELSRLLLALQLSLPQEWTPPTLVFDEVEAGLGGRAAVLSGMKLKELSRNAQVILVTHEASIAALGDAHVLIQRSGGESQIEAIEGEARVREIARMLSGSPDLAEAQEHARRLLTEGLW</sequence>
<evidence type="ECO:0000259" key="11">
    <source>
        <dbReference type="Pfam" id="PF02463"/>
    </source>
</evidence>
<evidence type="ECO:0000256" key="2">
    <source>
        <dbReference type="ARBA" id="ARBA00009441"/>
    </source>
</evidence>
<evidence type="ECO:0000256" key="1">
    <source>
        <dbReference type="ARBA" id="ARBA00003618"/>
    </source>
</evidence>
<dbReference type="PIRSF" id="PIRSF003128">
    <property type="entry name" value="RecN"/>
    <property type="match status" value="1"/>
</dbReference>
<evidence type="ECO:0000256" key="3">
    <source>
        <dbReference type="ARBA" id="ARBA00021315"/>
    </source>
</evidence>
<name>A0AB94IV68_9BACT</name>
<dbReference type="PANTHER" id="PTHR11059">
    <property type="entry name" value="DNA REPAIR PROTEIN RECN"/>
    <property type="match status" value="1"/>
</dbReference>
<dbReference type="Pfam" id="PF02463">
    <property type="entry name" value="SMC_N"/>
    <property type="match status" value="1"/>
</dbReference>
<keyword evidence="5 9" id="KW-0227">DNA damage</keyword>
<keyword evidence="10" id="KW-0175">Coiled coil</keyword>
<dbReference type="RefSeq" id="WP_015555794.1">
    <property type="nucleotide sequence ID" value="NC_021038.1"/>
</dbReference>
<accession>A0AB94IV68</accession>
<keyword evidence="7 9" id="KW-0234">DNA repair</keyword>
<evidence type="ECO:0000256" key="6">
    <source>
        <dbReference type="ARBA" id="ARBA00022840"/>
    </source>
</evidence>
<dbReference type="KEGG" id="sbr:SY1_00680"/>
<evidence type="ECO:0000256" key="4">
    <source>
        <dbReference type="ARBA" id="ARBA00022741"/>
    </source>
</evidence>
<comment type="function">
    <text evidence="1 9">May be involved in recombinational repair of damaged DNA.</text>
</comment>
<evidence type="ECO:0000313" key="13">
    <source>
        <dbReference type="Proteomes" id="UP000008957"/>
    </source>
</evidence>
<evidence type="ECO:0000313" key="12">
    <source>
        <dbReference type="EMBL" id="CBL27647.1"/>
    </source>
</evidence>
<dbReference type="GO" id="GO:0005524">
    <property type="term" value="F:ATP binding"/>
    <property type="evidence" value="ECO:0007669"/>
    <property type="project" value="UniProtKB-KW"/>
</dbReference>
<keyword evidence="6" id="KW-0067">ATP-binding</keyword>
<keyword evidence="4" id="KW-0547">Nucleotide-binding</keyword>
<dbReference type="EMBL" id="FP929056">
    <property type="protein sequence ID" value="CBL27647.1"/>
    <property type="molecule type" value="Genomic_DNA"/>
</dbReference>
<feature type="domain" description="RecF/RecN/SMC N-terminal" evidence="11">
    <location>
        <begin position="2"/>
        <end position="502"/>
    </location>
</feature>
<keyword evidence="13" id="KW-1185">Reference proteome</keyword>
<dbReference type="PANTHER" id="PTHR11059:SF0">
    <property type="entry name" value="DNA REPAIR PROTEIN RECN"/>
    <property type="match status" value="1"/>
</dbReference>
<dbReference type="Proteomes" id="UP000008957">
    <property type="component" value="Chromosome"/>
</dbReference>
<dbReference type="GO" id="GO:0006281">
    <property type="term" value="P:DNA repair"/>
    <property type="evidence" value="ECO:0007669"/>
    <property type="project" value="UniProtKB-KW"/>
</dbReference>
<protein>
    <recommendedName>
        <fullName evidence="3 9">DNA repair protein RecN</fullName>
    </recommendedName>
    <alternativeName>
        <fullName evidence="8 9">Recombination protein N</fullName>
    </alternativeName>
</protein>
<dbReference type="GO" id="GO:0006310">
    <property type="term" value="P:DNA recombination"/>
    <property type="evidence" value="ECO:0007669"/>
    <property type="project" value="InterPro"/>
</dbReference>
<dbReference type="GO" id="GO:0043590">
    <property type="term" value="C:bacterial nucleoid"/>
    <property type="evidence" value="ECO:0007669"/>
    <property type="project" value="TreeGrafter"/>
</dbReference>
<evidence type="ECO:0000256" key="8">
    <source>
        <dbReference type="ARBA" id="ARBA00033408"/>
    </source>
</evidence>
<proteinExistence type="inferred from homology"/>
<evidence type="ECO:0000256" key="7">
    <source>
        <dbReference type="ARBA" id="ARBA00023204"/>
    </source>
</evidence>
<dbReference type="SUPFAM" id="SSF52540">
    <property type="entry name" value="P-loop containing nucleoside triphosphate hydrolases"/>
    <property type="match status" value="1"/>
</dbReference>
<dbReference type="InterPro" id="IPR003395">
    <property type="entry name" value="RecF/RecN/SMC_N"/>
</dbReference>
<organism evidence="12 13">
    <name type="scientific">Fretibacterium fastidiosum</name>
    <dbReference type="NCBI Taxonomy" id="651822"/>
    <lineage>
        <taxon>Bacteria</taxon>
        <taxon>Thermotogati</taxon>
        <taxon>Synergistota</taxon>
        <taxon>Synergistia</taxon>
        <taxon>Synergistales</taxon>
        <taxon>Aminobacteriaceae</taxon>
        <taxon>Fretibacterium</taxon>
    </lineage>
</organism>
<evidence type="ECO:0000256" key="10">
    <source>
        <dbReference type="SAM" id="Coils"/>
    </source>
</evidence>
<feature type="coiled-coil region" evidence="10">
    <location>
        <begin position="165"/>
        <end position="199"/>
    </location>
</feature>
<dbReference type="AlphaFoldDB" id="A0AB94IV68"/>
<reference evidence="12 13" key="2">
    <citation type="submission" date="2010-03" db="EMBL/GenBank/DDBJ databases">
        <authorList>
            <person name="Pajon A."/>
        </authorList>
    </citation>
    <scope>NUCLEOTIDE SEQUENCE [LARGE SCALE GENOMIC DNA]</scope>
    <source>
        <strain evidence="12 13">SGP1</strain>
    </source>
</reference>
<comment type="similarity">
    <text evidence="2 9">Belongs to the RecN family.</text>
</comment>
<dbReference type="GO" id="GO:0009432">
    <property type="term" value="P:SOS response"/>
    <property type="evidence" value="ECO:0007669"/>
    <property type="project" value="TreeGrafter"/>
</dbReference>
<dbReference type="Gene3D" id="3.40.50.300">
    <property type="entry name" value="P-loop containing nucleotide triphosphate hydrolases"/>
    <property type="match status" value="2"/>
</dbReference>
<gene>
    <name evidence="12" type="ORF">SY1_00680</name>
</gene>